<keyword evidence="6" id="KW-0156">Chromatin regulator</keyword>
<evidence type="ECO:0000256" key="3">
    <source>
        <dbReference type="ARBA" id="ARBA00022723"/>
    </source>
</evidence>
<comment type="similarity">
    <text evidence="2">Belongs to the ING family.</text>
</comment>
<dbReference type="InterPro" id="IPR001965">
    <property type="entry name" value="Znf_PHD"/>
</dbReference>
<evidence type="ECO:0000313" key="12">
    <source>
        <dbReference type="EMBL" id="TFY69216.1"/>
    </source>
</evidence>
<dbReference type="InterPro" id="IPR001810">
    <property type="entry name" value="F-box_dom"/>
</dbReference>
<evidence type="ECO:0000313" key="13">
    <source>
        <dbReference type="Proteomes" id="UP000298390"/>
    </source>
</evidence>
<evidence type="ECO:0000256" key="9">
    <source>
        <dbReference type="SAM" id="MobiDB-lite"/>
    </source>
</evidence>
<evidence type="ECO:0000259" key="11">
    <source>
        <dbReference type="PROSITE" id="PS50181"/>
    </source>
</evidence>
<proteinExistence type="inferred from homology"/>
<dbReference type="PROSITE" id="PS50181">
    <property type="entry name" value="FBOX"/>
    <property type="match status" value="1"/>
</dbReference>
<keyword evidence="7" id="KW-0539">Nucleus</keyword>
<dbReference type="SMART" id="SM00249">
    <property type="entry name" value="PHD"/>
    <property type="match status" value="1"/>
</dbReference>
<dbReference type="GO" id="GO:0000785">
    <property type="term" value="C:chromatin"/>
    <property type="evidence" value="ECO:0007669"/>
    <property type="project" value="UniProtKB-ARBA"/>
</dbReference>
<comment type="subcellular location">
    <subcellularLocation>
        <location evidence="1">Nucleus</location>
    </subcellularLocation>
</comment>
<dbReference type="GO" id="GO:0006355">
    <property type="term" value="P:regulation of DNA-templated transcription"/>
    <property type="evidence" value="ECO:0007669"/>
    <property type="project" value="TreeGrafter"/>
</dbReference>
<dbReference type="AlphaFoldDB" id="A0A4Y9Z2Z3"/>
<dbReference type="Pfam" id="PF12998">
    <property type="entry name" value="ING"/>
    <property type="match status" value="1"/>
</dbReference>
<dbReference type="STRING" id="34475.A0A4Y9Z2Z3"/>
<evidence type="ECO:0000256" key="10">
    <source>
        <dbReference type="SAM" id="Phobius"/>
    </source>
</evidence>
<evidence type="ECO:0000256" key="8">
    <source>
        <dbReference type="PIRSR" id="PIRSR628651-50"/>
    </source>
</evidence>
<dbReference type="PANTHER" id="PTHR10333:SF42">
    <property type="entry name" value="INHIBITOR OF GROWTH PROTEIN 5"/>
    <property type="match status" value="1"/>
</dbReference>
<feature type="site" description="Histone H3K4me3 binding" evidence="8">
    <location>
        <position position="326"/>
    </location>
</feature>
<dbReference type="SUPFAM" id="SSF57903">
    <property type="entry name" value="FYVE/PHD zinc finger"/>
    <property type="match status" value="1"/>
</dbReference>
<evidence type="ECO:0000256" key="6">
    <source>
        <dbReference type="ARBA" id="ARBA00022853"/>
    </source>
</evidence>
<feature type="site" description="Histone H3K4me3 binding" evidence="8">
    <location>
        <position position="338"/>
    </location>
</feature>
<dbReference type="InterPro" id="IPR013083">
    <property type="entry name" value="Znf_RING/FYVE/PHD"/>
</dbReference>
<dbReference type="GO" id="GO:0008270">
    <property type="term" value="F:zinc ion binding"/>
    <property type="evidence" value="ECO:0007669"/>
    <property type="project" value="UniProtKB-KW"/>
</dbReference>
<feature type="domain" description="F-box" evidence="11">
    <location>
        <begin position="484"/>
        <end position="514"/>
    </location>
</feature>
<protein>
    <recommendedName>
        <fullName evidence="11">F-box domain-containing protein</fullName>
    </recommendedName>
</protein>
<evidence type="ECO:0000256" key="2">
    <source>
        <dbReference type="ARBA" id="ARBA00010210"/>
    </source>
</evidence>
<keyword evidence="10" id="KW-1133">Transmembrane helix</keyword>
<dbReference type="CDD" id="cd09917">
    <property type="entry name" value="F-box_SF"/>
    <property type="match status" value="1"/>
</dbReference>
<dbReference type="EMBL" id="SEKV01000014">
    <property type="protein sequence ID" value="TFY69216.1"/>
    <property type="molecule type" value="Genomic_DNA"/>
</dbReference>
<dbReference type="InterPro" id="IPR011011">
    <property type="entry name" value="Znf_FYVE_PHD"/>
</dbReference>
<dbReference type="Gene3D" id="6.10.140.1740">
    <property type="match status" value="1"/>
</dbReference>
<dbReference type="CDD" id="cd15505">
    <property type="entry name" value="PHD_ING"/>
    <property type="match status" value="1"/>
</dbReference>
<dbReference type="SMART" id="SM00256">
    <property type="entry name" value="FBOX"/>
    <property type="match status" value="1"/>
</dbReference>
<dbReference type="InterPro" id="IPR036047">
    <property type="entry name" value="F-box-like_dom_sf"/>
</dbReference>
<keyword evidence="10" id="KW-0812">Transmembrane</keyword>
<gene>
    <name evidence="12" type="ORF">EVJ58_g547</name>
</gene>
<dbReference type="PANTHER" id="PTHR10333">
    <property type="entry name" value="INHIBITOR OF GROWTH PROTEIN"/>
    <property type="match status" value="1"/>
</dbReference>
<feature type="site" description="Histone H3K4me3 binding" evidence="8">
    <location>
        <position position="315"/>
    </location>
</feature>
<evidence type="ECO:0000256" key="5">
    <source>
        <dbReference type="ARBA" id="ARBA00022833"/>
    </source>
</evidence>
<feature type="site" description="Histone H3K4me3 binding" evidence="8">
    <location>
        <position position="330"/>
    </location>
</feature>
<evidence type="ECO:0000256" key="7">
    <source>
        <dbReference type="ARBA" id="ARBA00023242"/>
    </source>
</evidence>
<dbReference type="InterPro" id="IPR024610">
    <property type="entry name" value="ING_N_histone-binding"/>
</dbReference>
<feature type="region of interest" description="Disordered" evidence="9">
    <location>
        <begin position="195"/>
        <end position="253"/>
    </location>
</feature>
<dbReference type="InterPro" id="IPR028651">
    <property type="entry name" value="ING_fam"/>
</dbReference>
<dbReference type="SMART" id="SM01408">
    <property type="entry name" value="ING"/>
    <property type="match status" value="1"/>
</dbReference>
<dbReference type="GO" id="GO:0006325">
    <property type="term" value="P:chromatin organization"/>
    <property type="evidence" value="ECO:0007669"/>
    <property type="project" value="UniProtKB-KW"/>
</dbReference>
<comment type="caution">
    <text evidence="12">The sequence shown here is derived from an EMBL/GenBank/DDBJ whole genome shotgun (WGS) entry which is preliminary data.</text>
</comment>
<reference evidence="12 13" key="1">
    <citation type="submission" date="2019-01" db="EMBL/GenBank/DDBJ databases">
        <title>Genome sequencing of the rare red list fungi Fomitopsis rosea.</title>
        <authorList>
            <person name="Buettner E."/>
            <person name="Kellner H."/>
        </authorList>
    </citation>
    <scope>NUCLEOTIDE SEQUENCE [LARGE SCALE GENOMIC DNA]</scope>
    <source>
        <strain evidence="12 13">DSM 105464</strain>
    </source>
</reference>
<keyword evidence="10" id="KW-0472">Membrane</keyword>
<keyword evidence="3" id="KW-0479">Metal-binding</keyword>
<dbReference type="Gene3D" id="1.20.1280.50">
    <property type="match status" value="1"/>
</dbReference>
<evidence type="ECO:0000256" key="1">
    <source>
        <dbReference type="ARBA" id="ARBA00004123"/>
    </source>
</evidence>
<dbReference type="GO" id="GO:0005634">
    <property type="term" value="C:nucleus"/>
    <property type="evidence" value="ECO:0007669"/>
    <property type="project" value="UniProtKB-SubCell"/>
</dbReference>
<dbReference type="Gene3D" id="3.30.40.10">
    <property type="entry name" value="Zinc/RING finger domain, C3HC4 (zinc finger)"/>
    <property type="match status" value="1"/>
</dbReference>
<evidence type="ECO:0000256" key="4">
    <source>
        <dbReference type="ARBA" id="ARBA00022771"/>
    </source>
</evidence>
<feature type="compositionally biased region" description="Low complexity" evidence="9">
    <location>
        <begin position="208"/>
        <end position="217"/>
    </location>
</feature>
<feature type="transmembrane region" description="Helical" evidence="10">
    <location>
        <begin position="453"/>
        <end position="478"/>
    </location>
</feature>
<sequence>MSRRAPAASSSNAMASAHSLAILGEYTHTLDSLPLDLSRNFAEFRELDAVLSASMSSLTSKITQLTTMLETNVGTKEERLWLLADIAEEATHLKLGSEDKIRVACHAADGLRGHKTHMRALLQHIPDRDFESLDALCRKTVYPHVAPYPASAQGSLGDGRRQRRSAHGSLLASARLMRAPRTQSLLSVASHLPPSAQVAGASHPRQSAARAGNGNAAKRARATHNHEHHASTPVDQSHEMYVPPPSASAAHPSLPSLFAHPLNGIGEWRPGQLEGPGMPVAPTFVNTSVVVADENDGVVAPAGEGEGEGDDGKTYCVCNGVSYGEMIACDDASCDTEWFHLLCVGLQTPPVGEWPRWEEEGWRWTLERSEYLDLISTTGYVLDTSAGCTLDRPSTLAGIIISLHITWLLIVLARAVALQRLSDRVRDNHVLFDYRKRRALLTRDAAPNRNTTAVVCLASCCFSLAPIVSGLLLASYAMSLTTREDIVLVVPPEVWLHIFSYLDLPELANLARVSPVLACYAEDPVLHHHRLHVVAPSRVSHSLFGQSSDGLPLRPTVSDLVHRGIMRGLGIERRWRAGMYFYSQHMVAQYEVSLRLQRTHAGNVVESALRRRSSTSLYRIYSARVLPDELPSAAISSTLIPAMRKLKWSIQRDRLAKLVKARSEMVREGGVVAWLEDRGKAVMRRENERVRLALCPGIGGTVRFYENLSHR</sequence>
<name>A0A4Y9Z2Z3_9APHY</name>
<dbReference type="Proteomes" id="UP000298390">
    <property type="component" value="Unassembled WGS sequence"/>
</dbReference>
<dbReference type="SUPFAM" id="SSF81383">
    <property type="entry name" value="F-box domain"/>
    <property type="match status" value="1"/>
</dbReference>
<dbReference type="Pfam" id="PF12937">
    <property type="entry name" value="F-box-like"/>
    <property type="match status" value="1"/>
</dbReference>
<keyword evidence="5" id="KW-0862">Zinc</keyword>
<accession>A0A4Y9Z2Z3</accession>
<organism evidence="12 13">
    <name type="scientific">Rhodofomes roseus</name>
    <dbReference type="NCBI Taxonomy" id="34475"/>
    <lineage>
        <taxon>Eukaryota</taxon>
        <taxon>Fungi</taxon>
        <taxon>Dikarya</taxon>
        <taxon>Basidiomycota</taxon>
        <taxon>Agaricomycotina</taxon>
        <taxon>Agaricomycetes</taxon>
        <taxon>Polyporales</taxon>
        <taxon>Rhodofomes</taxon>
    </lineage>
</organism>
<feature type="region of interest" description="Disordered" evidence="9">
    <location>
        <begin position="148"/>
        <end position="174"/>
    </location>
</feature>
<dbReference type="CDD" id="cd16859">
    <property type="entry name" value="ING_ING4_5"/>
    <property type="match status" value="1"/>
</dbReference>
<keyword evidence="4" id="KW-0863">Zinc-finger</keyword>
<feature type="transmembrane region" description="Helical" evidence="10">
    <location>
        <begin position="396"/>
        <end position="417"/>
    </location>
</feature>